<feature type="compositionally biased region" description="Polar residues" evidence="1">
    <location>
        <begin position="236"/>
        <end position="256"/>
    </location>
</feature>
<feature type="compositionally biased region" description="Basic and acidic residues" evidence="1">
    <location>
        <begin position="257"/>
        <end position="268"/>
    </location>
</feature>
<dbReference type="InterPro" id="IPR052633">
    <property type="entry name" value="GRAM_domain_protein_2B"/>
</dbReference>
<dbReference type="RefSeq" id="XP_017692458.1">
    <property type="nucleotide sequence ID" value="XM_017836969.1"/>
</dbReference>
<dbReference type="OrthoDB" id="2162691at2759"/>
<dbReference type="CDD" id="cd13220">
    <property type="entry name" value="PH-GRAM_GRAMDC"/>
    <property type="match status" value="1"/>
</dbReference>
<feature type="region of interest" description="Disordered" evidence="1">
    <location>
        <begin position="1"/>
        <end position="24"/>
    </location>
</feature>
<evidence type="ECO:0000313" key="3">
    <source>
        <dbReference type="Proteomes" id="UP000504624"/>
    </source>
</evidence>
<dbReference type="InterPro" id="IPR011993">
    <property type="entry name" value="PH-like_dom_sf"/>
</dbReference>
<accession>A0A6J0J0C7</accession>
<dbReference type="PANTHER" id="PTHR46645:SF1">
    <property type="entry name" value="GRAM DOMAIN-CONTAINING PROTEIN"/>
    <property type="match status" value="1"/>
</dbReference>
<feature type="region of interest" description="Disordered" evidence="1">
    <location>
        <begin position="235"/>
        <end position="296"/>
    </location>
</feature>
<dbReference type="GeneID" id="108508287"/>
<dbReference type="Gene3D" id="2.30.29.30">
    <property type="entry name" value="Pleckstrin-homology domain (PH domain)/Phosphotyrosine-binding domain (PTB)"/>
    <property type="match status" value="1"/>
</dbReference>
<protein>
    <submittedName>
        <fullName evidence="4">Uncharacterized protein LOC108508287 isoform X1</fullName>
    </submittedName>
</protein>
<dbReference type="SMART" id="SM00568">
    <property type="entry name" value="GRAM"/>
    <property type="match status" value="1"/>
</dbReference>
<sequence>MSPATCTPNTGRARAGPGQPQLTGGGWPEVLTCFCKPSGSSLMPGKLRRSARGVLGEKQWQSLEETGSARLGQPKLSRSRTYDSPCKDTGLVATGGEGPPSPALSKRDSSYRRAFGELAGREALLGCFSCAWQREVPYHGRLYVSSRHVCFHSSLLLKDIKAVVPVASISALKKTNTALLVPNALSIRTAQGEKFLFVSLRQREATYQLLRSVCKQLQDSGQSPRDSVNNEKTLEKTLTSSQSDLEQSTPEPNSLHESLDEQSPRSREAEEEDDKVALLTPSSSKRVPLAGTRSLWSGGTPHHALGLGCCTLVPDEPPAEPSQHHHHHLPAAHGGLAGVLGVHRAAHRGAGAAVGIGRGSATPQPTTAVSDWGGGPLCPAETPLSLPPPAQVQDNARPVRTRHHWCPGQGVQGLPQPLPLLLRGLHQQVPSSPPRCLGSPEGVWGSISLPLCLPP</sequence>
<dbReference type="Proteomes" id="UP000504624">
    <property type="component" value="Unplaced"/>
</dbReference>
<gene>
    <name evidence="4" type="primary">LOC108508287</name>
</gene>
<proteinExistence type="predicted"/>
<feature type="region of interest" description="Disordered" evidence="1">
    <location>
        <begin position="65"/>
        <end position="107"/>
    </location>
</feature>
<dbReference type="InterPro" id="IPR004182">
    <property type="entry name" value="GRAM"/>
</dbReference>
<feature type="compositionally biased region" description="Polar residues" evidence="1">
    <location>
        <begin position="1"/>
        <end position="10"/>
    </location>
</feature>
<evidence type="ECO:0000256" key="1">
    <source>
        <dbReference type="SAM" id="MobiDB-lite"/>
    </source>
</evidence>
<evidence type="ECO:0000313" key="4">
    <source>
        <dbReference type="RefSeq" id="XP_017692458.1"/>
    </source>
</evidence>
<organism evidence="3 4">
    <name type="scientific">Lepidothrix coronata</name>
    <name type="common">blue-crowned manakin</name>
    <dbReference type="NCBI Taxonomy" id="321398"/>
    <lineage>
        <taxon>Eukaryota</taxon>
        <taxon>Metazoa</taxon>
        <taxon>Chordata</taxon>
        <taxon>Craniata</taxon>
        <taxon>Vertebrata</taxon>
        <taxon>Euteleostomi</taxon>
        <taxon>Archelosauria</taxon>
        <taxon>Archosauria</taxon>
        <taxon>Dinosauria</taxon>
        <taxon>Saurischia</taxon>
        <taxon>Theropoda</taxon>
        <taxon>Coelurosauria</taxon>
        <taxon>Aves</taxon>
        <taxon>Neognathae</taxon>
        <taxon>Neoaves</taxon>
        <taxon>Telluraves</taxon>
        <taxon>Australaves</taxon>
        <taxon>Passeriformes</taxon>
        <taxon>Pipridae</taxon>
        <taxon>Lepidothrix</taxon>
    </lineage>
</organism>
<keyword evidence="3" id="KW-1185">Reference proteome</keyword>
<evidence type="ECO:0000259" key="2">
    <source>
        <dbReference type="SMART" id="SM00568"/>
    </source>
</evidence>
<dbReference type="Pfam" id="PF02893">
    <property type="entry name" value="GRAM"/>
    <property type="match status" value="1"/>
</dbReference>
<name>A0A6J0J0C7_9PASS</name>
<dbReference type="AlphaFoldDB" id="A0A6J0J0C7"/>
<dbReference type="PANTHER" id="PTHR46645">
    <property type="entry name" value="GRAM DOMAIN-CONTAINING PROTEIN 2B-RELATED"/>
    <property type="match status" value="1"/>
</dbReference>
<reference evidence="4" key="1">
    <citation type="submission" date="2025-08" db="UniProtKB">
        <authorList>
            <consortium name="RefSeq"/>
        </authorList>
    </citation>
    <scope>IDENTIFICATION</scope>
</reference>
<feature type="domain" description="GRAM" evidence="2">
    <location>
        <begin position="109"/>
        <end position="176"/>
    </location>
</feature>